<evidence type="ECO:0000256" key="1">
    <source>
        <dbReference type="SAM" id="MobiDB-lite"/>
    </source>
</evidence>
<feature type="region of interest" description="Disordered" evidence="1">
    <location>
        <begin position="1"/>
        <end position="23"/>
    </location>
</feature>
<proteinExistence type="predicted"/>
<dbReference type="InterPro" id="IPR011109">
    <property type="entry name" value="DNA_bind_recombinase_dom"/>
</dbReference>
<reference evidence="3" key="1">
    <citation type="submission" date="2019-08" db="EMBL/GenBank/DDBJ databases">
        <authorList>
            <person name="Kucharzyk K."/>
            <person name="Murdoch R.W."/>
            <person name="Higgins S."/>
            <person name="Loffler F."/>
        </authorList>
    </citation>
    <scope>NUCLEOTIDE SEQUENCE</scope>
</reference>
<organism evidence="3">
    <name type="scientific">bioreactor metagenome</name>
    <dbReference type="NCBI Taxonomy" id="1076179"/>
    <lineage>
        <taxon>unclassified sequences</taxon>
        <taxon>metagenomes</taxon>
        <taxon>ecological metagenomes</taxon>
    </lineage>
</organism>
<protein>
    <recommendedName>
        <fullName evidence="2">Recombinase domain-containing protein</fullName>
    </recommendedName>
</protein>
<dbReference type="Pfam" id="PF07508">
    <property type="entry name" value="Recombinase"/>
    <property type="match status" value="1"/>
</dbReference>
<feature type="domain" description="Recombinase" evidence="2">
    <location>
        <begin position="55"/>
        <end position="98"/>
    </location>
</feature>
<gene>
    <name evidence="3" type="ORF">SDC9_119988</name>
</gene>
<sequence length="105" mass="11491">MSDQPVDPAISARTRKALSEARSRGVKLGSAGADNIRATVEKRKADADAFADQHRAVFDEMLAQGLTHRRMAELLNERGIPAARGGGWTHGQVQRMLLRLRGNDD</sequence>
<evidence type="ECO:0000259" key="2">
    <source>
        <dbReference type="Pfam" id="PF07508"/>
    </source>
</evidence>
<accession>A0A645C5S5</accession>
<name>A0A645C5S5_9ZZZZ</name>
<dbReference type="GO" id="GO:0003677">
    <property type="term" value="F:DNA binding"/>
    <property type="evidence" value="ECO:0007669"/>
    <property type="project" value="InterPro"/>
</dbReference>
<dbReference type="EMBL" id="VSSQ01025100">
    <property type="protein sequence ID" value="MPM73012.1"/>
    <property type="molecule type" value="Genomic_DNA"/>
</dbReference>
<dbReference type="AlphaFoldDB" id="A0A645C5S5"/>
<dbReference type="GO" id="GO:0000150">
    <property type="term" value="F:DNA strand exchange activity"/>
    <property type="evidence" value="ECO:0007669"/>
    <property type="project" value="InterPro"/>
</dbReference>
<comment type="caution">
    <text evidence="3">The sequence shown here is derived from an EMBL/GenBank/DDBJ whole genome shotgun (WGS) entry which is preliminary data.</text>
</comment>
<evidence type="ECO:0000313" key="3">
    <source>
        <dbReference type="EMBL" id="MPM73012.1"/>
    </source>
</evidence>